<dbReference type="GO" id="GO:0006935">
    <property type="term" value="P:chemotaxis"/>
    <property type="evidence" value="ECO:0007669"/>
    <property type="project" value="UniProtKB-KW"/>
</dbReference>
<feature type="transmembrane region" description="Helical" evidence="12">
    <location>
        <begin position="340"/>
        <end position="360"/>
    </location>
</feature>
<evidence type="ECO:0000256" key="8">
    <source>
        <dbReference type="ARBA" id="ARBA00023224"/>
    </source>
</evidence>
<dbReference type="SMART" id="SM00283">
    <property type="entry name" value="MA"/>
    <property type="match status" value="1"/>
</dbReference>
<evidence type="ECO:0000256" key="11">
    <source>
        <dbReference type="SAM" id="MobiDB-lite"/>
    </source>
</evidence>
<dbReference type="InterPro" id="IPR003122">
    <property type="entry name" value="Tar_rcpt_lig-bd"/>
</dbReference>
<evidence type="ECO:0000256" key="7">
    <source>
        <dbReference type="ARBA" id="ARBA00023136"/>
    </source>
</evidence>
<dbReference type="PROSITE" id="PS50111">
    <property type="entry name" value="CHEMOTAXIS_TRANSDUC_2"/>
    <property type="match status" value="1"/>
</dbReference>
<feature type="domain" description="PAS" evidence="14">
    <location>
        <begin position="25"/>
        <end position="60"/>
    </location>
</feature>
<keyword evidence="17" id="KW-1185">Reference proteome</keyword>
<protein>
    <submittedName>
        <fullName evidence="16">Methyl-accepting chemotaxis sensory transducer with Pas/Pac sensor</fullName>
    </submittedName>
</protein>
<dbReference type="FunFam" id="1.10.287.950:FF:000001">
    <property type="entry name" value="Methyl-accepting chemotaxis sensory transducer"/>
    <property type="match status" value="1"/>
</dbReference>
<dbReference type="Pfam" id="PF00672">
    <property type="entry name" value="HAMP"/>
    <property type="match status" value="1"/>
</dbReference>
<dbReference type="Gene3D" id="1.10.287.950">
    <property type="entry name" value="Methyl-accepting chemotaxis protein"/>
    <property type="match status" value="1"/>
</dbReference>
<evidence type="ECO:0000259" key="15">
    <source>
        <dbReference type="PROSITE" id="PS50885"/>
    </source>
</evidence>
<dbReference type="PROSITE" id="PS50885">
    <property type="entry name" value="HAMP"/>
    <property type="match status" value="1"/>
</dbReference>
<evidence type="ECO:0000259" key="13">
    <source>
        <dbReference type="PROSITE" id="PS50111"/>
    </source>
</evidence>
<evidence type="ECO:0000256" key="2">
    <source>
        <dbReference type="ARBA" id="ARBA00022475"/>
    </source>
</evidence>
<evidence type="ECO:0000313" key="17">
    <source>
        <dbReference type="Proteomes" id="UP000247555"/>
    </source>
</evidence>
<feature type="domain" description="Methyl-accepting transducer" evidence="13">
    <location>
        <begin position="419"/>
        <end position="655"/>
    </location>
</feature>
<evidence type="ECO:0000256" key="3">
    <source>
        <dbReference type="ARBA" id="ARBA00022481"/>
    </source>
</evidence>
<dbReference type="NCBIfam" id="TIGR00229">
    <property type="entry name" value="sensory_box"/>
    <property type="match status" value="1"/>
</dbReference>
<dbReference type="Gene3D" id="3.30.450.20">
    <property type="entry name" value="PAS domain"/>
    <property type="match status" value="1"/>
</dbReference>
<dbReference type="Pfam" id="PF02203">
    <property type="entry name" value="TarH"/>
    <property type="match status" value="1"/>
</dbReference>
<keyword evidence="3" id="KW-0488">Methylation</keyword>
<dbReference type="CDD" id="cd06225">
    <property type="entry name" value="HAMP"/>
    <property type="match status" value="1"/>
</dbReference>
<dbReference type="OrthoDB" id="9806477at2"/>
<evidence type="ECO:0000259" key="14">
    <source>
        <dbReference type="PROSITE" id="PS50112"/>
    </source>
</evidence>
<keyword evidence="5 12" id="KW-0812">Transmembrane</keyword>
<keyword evidence="4" id="KW-0145">Chemotaxis</keyword>
<dbReference type="PANTHER" id="PTHR32089:SF112">
    <property type="entry name" value="LYSOZYME-LIKE PROTEIN-RELATED"/>
    <property type="match status" value="1"/>
</dbReference>
<feature type="compositionally biased region" description="Polar residues" evidence="11">
    <location>
        <begin position="479"/>
        <end position="491"/>
    </location>
</feature>
<keyword evidence="7 12" id="KW-0472">Membrane</keyword>
<dbReference type="Proteomes" id="UP000247555">
    <property type="component" value="Unassembled WGS sequence"/>
</dbReference>
<evidence type="ECO:0000256" key="6">
    <source>
        <dbReference type="ARBA" id="ARBA00022989"/>
    </source>
</evidence>
<comment type="similarity">
    <text evidence="9">Belongs to the methyl-accepting chemotaxis (MCP) protein family.</text>
</comment>
<keyword evidence="2" id="KW-1003">Cell membrane</keyword>
<gene>
    <name evidence="16" type="ORF">DFR34_13516</name>
</gene>
<dbReference type="GO" id="GO:0005886">
    <property type="term" value="C:plasma membrane"/>
    <property type="evidence" value="ECO:0007669"/>
    <property type="project" value="UniProtKB-SubCell"/>
</dbReference>
<dbReference type="PROSITE" id="PS50112">
    <property type="entry name" value="PAS"/>
    <property type="match status" value="1"/>
</dbReference>
<dbReference type="InterPro" id="IPR013655">
    <property type="entry name" value="PAS_fold_3"/>
</dbReference>
<reference evidence="16 17" key="1">
    <citation type="submission" date="2018-05" db="EMBL/GenBank/DDBJ databases">
        <title>Genomic Encyclopedia of Type Strains, Phase IV (KMG-IV): sequencing the most valuable type-strain genomes for metagenomic binning, comparative biology and taxonomic classification.</title>
        <authorList>
            <person name="Goeker M."/>
        </authorList>
    </citation>
    <scope>NUCLEOTIDE SEQUENCE [LARGE SCALE GENOMIC DNA]</scope>
    <source>
        <strain evidence="16 17">DSM 29661</strain>
    </source>
</reference>
<sequence>MKNNQPVTQNEVAFPPNVYLVSKTDLKGQITDCNDAFVQISGFTREELLGKSHNIVRHPDMPMAAFKDLWRTVQAGLPWRGLVKNRCKNGDFYWVEALVTPLKKNGQIIGYMSVRTPPDPQARAEAEARYRAAGVQGRLPASGRRSVSLGARLWAAMATLGVLCALLGFFGVQTLNNGVEALHTMYQHHLQPSNVINRVMFLLADNRSQIMLSLQHDPGSPVVSLHDHPLDMHVQATLKNREEINALLAQLRQLPLTAEQQTLLAHFAQTRERFSQEGVNVAREQLKNGQYHPATLTLLTRINPLYADMRRDGEALIQSLADSAARSHAERSAEFDRFRWLGIGLAALALLIAGVGGLLLRRAVVRPIQHAIAHFARISEGDLTAQIDVGGRDEAGMLLCNLASMQVTLKAMLDNIQRASQAIDARGTELAEHMAQVSAQSDAQQTHAASVAAATEEFSQSVQEVADSARQTADAADASRQQVHASNADIQTSMRATQAVVRTVEDANHTIERLNQSISQIGDMTRTIADIADQTNLLALNAAIEAARAGETGRGFAVVADEVRKLAERTTAATVDIAATVNEVRATTASAVSSMAGAAQAVEHSVSALDASVAGLDAIERASEEVAGMAAHISVAAAQQGAASAEVAGNMQQVTQLVERNTELAHSATRTAQDLLGTARQLQTLNRAFQLHRRA</sequence>
<evidence type="ECO:0000256" key="10">
    <source>
        <dbReference type="PROSITE-ProRule" id="PRU00284"/>
    </source>
</evidence>
<dbReference type="Pfam" id="PF00015">
    <property type="entry name" value="MCPsignal"/>
    <property type="match status" value="1"/>
</dbReference>
<dbReference type="SUPFAM" id="SSF58104">
    <property type="entry name" value="Methyl-accepting chemotaxis protein (MCP) signaling domain"/>
    <property type="match status" value="1"/>
</dbReference>
<keyword evidence="8 10" id="KW-0807">Transducer</keyword>
<dbReference type="Pfam" id="PF08447">
    <property type="entry name" value="PAS_3"/>
    <property type="match status" value="1"/>
</dbReference>
<evidence type="ECO:0000256" key="1">
    <source>
        <dbReference type="ARBA" id="ARBA00004651"/>
    </source>
</evidence>
<dbReference type="EMBL" id="QJKI01000035">
    <property type="protein sequence ID" value="PXX74034.1"/>
    <property type="molecule type" value="Genomic_DNA"/>
</dbReference>
<evidence type="ECO:0000256" key="12">
    <source>
        <dbReference type="SAM" id="Phobius"/>
    </source>
</evidence>
<dbReference type="RefSeq" id="WP_158281869.1">
    <property type="nucleotide sequence ID" value="NZ_QJKI01000035.1"/>
</dbReference>
<dbReference type="InterPro" id="IPR004089">
    <property type="entry name" value="MCPsignal_dom"/>
</dbReference>
<dbReference type="InterPro" id="IPR035965">
    <property type="entry name" value="PAS-like_dom_sf"/>
</dbReference>
<evidence type="ECO:0000256" key="4">
    <source>
        <dbReference type="ARBA" id="ARBA00022500"/>
    </source>
</evidence>
<evidence type="ECO:0000313" key="16">
    <source>
        <dbReference type="EMBL" id="PXX74034.1"/>
    </source>
</evidence>
<accession>A0A318KBV4</accession>
<dbReference type="SMART" id="SM00091">
    <property type="entry name" value="PAS"/>
    <property type="match status" value="1"/>
</dbReference>
<dbReference type="CDD" id="cd00130">
    <property type="entry name" value="PAS"/>
    <property type="match status" value="1"/>
</dbReference>
<dbReference type="PANTHER" id="PTHR32089">
    <property type="entry name" value="METHYL-ACCEPTING CHEMOTAXIS PROTEIN MCPB"/>
    <property type="match status" value="1"/>
</dbReference>
<dbReference type="InterPro" id="IPR003660">
    <property type="entry name" value="HAMP_dom"/>
</dbReference>
<dbReference type="AlphaFoldDB" id="A0A318KBV4"/>
<name>A0A318KBV4_9NEIS</name>
<dbReference type="GO" id="GO:0007165">
    <property type="term" value="P:signal transduction"/>
    <property type="evidence" value="ECO:0007669"/>
    <property type="project" value="UniProtKB-KW"/>
</dbReference>
<proteinExistence type="inferred from homology"/>
<comment type="caution">
    <text evidence="16">The sequence shown here is derived from an EMBL/GenBank/DDBJ whole genome shotgun (WGS) entry which is preliminary data.</text>
</comment>
<organism evidence="16 17">
    <name type="scientific">Rivihabitans pingtungensis</name>
    <dbReference type="NCBI Taxonomy" id="1054498"/>
    <lineage>
        <taxon>Bacteria</taxon>
        <taxon>Pseudomonadati</taxon>
        <taxon>Pseudomonadota</taxon>
        <taxon>Betaproteobacteria</taxon>
        <taxon>Neisseriales</taxon>
        <taxon>Aquaspirillaceae</taxon>
        <taxon>Rivihabitans</taxon>
    </lineage>
</organism>
<evidence type="ECO:0000256" key="9">
    <source>
        <dbReference type="ARBA" id="ARBA00029447"/>
    </source>
</evidence>
<dbReference type="SUPFAM" id="SSF55785">
    <property type="entry name" value="PYP-like sensor domain (PAS domain)"/>
    <property type="match status" value="1"/>
</dbReference>
<dbReference type="InterPro" id="IPR000014">
    <property type="entry name" value="PAS"/>
</dbReference>
<evidence type="ECO:0000256" key="5">
    <source>
        <dbReference type="ARBA" id="ARBA00022692"/>
    </source>
</evidence>
<keyword evidence="6 12" id="KW-1133">Transmembrane helix</keyword>
<comment type="subcellular location">
    <subcellularLocation>
        <location evidence="1">Cell membrane</location>
        <topology evidence="1">Multi-pass membrane protein</topology>
    </subcellularLocation>
</comment>
<feature type="region of interest" description="Disordered" evidence="11">
    <location>
        <begin position="462"/>
        <end position="491"/>
    </location>
</feature>
<dbReference type="CDD" id="cd11386">
    <property type="entry name" value="MCP_signal"/>
    <property type="match status" value="1"/>
</dbReference>
<feature type="transmembrane region" description="Helical" evidence="12">
    <location>
        <begin position="153"/>
        <end position="172"/>
    </location>
</feature>
<dbReference type="SMART" id="SM00304">
    <property type="entry name" value="HAMP"/>
    <property type="match status" value="1"/>
</dbReference>
<feature type="domain" description="HAMP" evidence="15">
    <location>
        <begin position="362"/>
        <end position="414"/>
    </location>
</feature>